<comment type="caution">
    <text evidence="1">The sequence shown here is derived from an EMBL/GenBank/DDBJ whole genome shotgun (WGS) entry which is preliminary data.</text>
</comment>
<dbReference type="AlphaFoldDB" id="A0A4R1BH09"/>
<evidence type="ECO:0000313" key="1">
    <source>
        <dbReference type="EMBL" id="TCJ16457.1"/>
    </source>
</evidence>
<protein>
    <submittedName>
        <fullName evidence="1">Uncharacterized protein</fullName>
    </submittedName>
</protein>
<dbReference type="EMBL" id="SKBU01000016">
    <property type="protein sequence ID" value="TCJ16457.1"/>
    <property type="molecule type" value="Genomic_DNA"/>
</dbReference>
<name>A0A4R1BH09_9ACTN</name>
<sequence length="137" mass="15271">MMEHRVLLVREWDQQMSGSGCCGRLGGVNHELGEESTYAHNRSEMERMGEVYRALKAELFDEDVEFAVVDPRNAIWLVPNILRDAVRRGLPAREILRSVRDGVSQGAIIVDGRVLFSGRIPKPEEAVAAVRSELGVA</sequence>
<proteinExistence type="predicted"/>
<keyword evidence="2" id="KW-1185">Reference proteome</keyword>
<reference evidence="1 2" key="1">
    <citation type="submission" date="2019-03" db="EMBL/GenBank/DDBJ databases">
        <title>Whole genome sequence of a novel Rubrobacter taiwanensis strain, isolated from Yellowstone National Park.</title>
        <authorList>
            <person name="Freed S."/>
            <person name="Ramaley R.F."/>
            <person name="Kyndt J.A."/>
        </authorList>
    </citation>
    <scope>NUCLEOTIDE SEQUENCE [LARGE SCALE GENOMIC DNA]</scope>
    <source>
        <strain evidence="1 2">Yellowstone</strain>
    </source>
</reference>
<evidence type="ECO:0000313" key="2">
    <source>
        <dbReference type="Proteomes" id="UP000295244"/>
    </source>
</evidence>
<accession>A0A4R1BH09</accession>
<dbReference type="Proteomes" id="UP000295244">
    <property type="component" value="Unassembled WGS sequence"/>
</dbReference>
<dbReference type="OrthoDB" id="7063430at2"/>
<gene>
    <name evidence="1" type="ORF">E0L93_10075</name>
</gene>
<organism evidence="1 2">
    <name type="scientific">Rubrobacter taiwanensis</name>
    <dbReference type="NCBI Taxonomy" id="185139"/>
    <lineage>
        <taxon>Bacteria</taxon>
        <taxon>Bacillati</taxon>
        <taxon>Actinomycetota</taxon>
        <taxon>Rubrobacteria</taxon>
        <taxon>Rubrobacterales</taxon>
        <taxon>Rubrobacteraceae</taxon>
        <taxon>Rubrobacter</taxon>
    </lineage>
</organism>